<dbReference type="CDD" id="cd12108">
    <property type="entry name" value="Hr-like"/>
    <property type="match status" value="1"/>
</dbReference>
<comment type="similarity">
    <text evidence="1">Belongs to the F420H(2)-dependent quinone reductase family.</text>
</comment>
<evidence type="ECO:0000256" key="1">
    <source>
        <dbReference type="ARBA" id="ARBA00008710"/>
    </source>
</evidence>
<keyword evidence="5" id="KW-1185">Reference proteome</keyword>
<dbReference type="Gene3D" id="1.20.120.520">
    <property type="entry name" value="nmb1532 protein domain like"/>
    <property type="match status" value="1"/>
</dbReference>
<evidence type="ECO:0000256" key="2">
    <source>
        <dbReference type="ARBA" id="ARBA00049106"/>
    </source>
</evidence>
<dbReference type="Proteomes" id="UP001501195">
    <property type="component" value="Unassembled WGS sequence"/>
</dbReference>
<dbReference type="InterPro" id="IPR012349">
    <property type="entry name" value="Split_barrel_FMN-bd"/>
</dbReference>
<dbReference type="InterPro" id="IPR012312">
    <property type="entry name" value="Hemerythrin-like"/>
</dbReference>
<name>A0ABP9HV32_9ACTN</name>
<dbReference type="Pfam" id="PF04075">
    <property type="entry name" value="F420H2_quin_red"/>
    <property type="match status" value="1"/>
</dbReference>
<dbReference type="PANTHER" id="PTHR39428:SF1">
    <property type="entry name" value="F420H(2)-DEPENDENT QUINONE REDUCTASE RV1261C"/>
    <property type="match status" value="1"/>
</dbReference>
<dbReference type="Gene3D" id="2.30.110.10">
    <property type="entry name" value="Electron Transport, Fmn-binding Protein, Chain A"/>
    <property type="match status" value="1"/>
</dbReference>
<evidence type="ECO:0000259" key="3">
    <source>
        <dbReference type="Pfam" id="PF01814"/>
    </source>
</evidence>
<protein>
    <submittedName>
        <fullName evidence="4">Nitroreductase/quinone reductase family protein</fullName>
    </submittedName>
</protein>
<reference evidence="5" key="1">
    <citation type="journal article" date="2019" name="Int. J. Syst. Evol. Microbiol.">
        <title>The Global Catalogue of Microorganisms (GCM) 10K type strain sequencing project: providing services to taxonomists for standard genome sequencing and annotation.</title>
        <authorList>
            <consortium name="The Broad Institute Genomics Platform"/>
            <consortium name="The Broad Institute Genome Sequencing Center for Infectious Disease"/>
            <person name="Wu L."/>
            <person name="Ma J."/>
        </authorList>
    </citation>
    <scope>NUCLEOTIDE SEQUENCE [LARGE SCALE GENOMIC DNA]</scope>
    <source>
        <strain evidence="5">JCM 18126</strain>
    </source>
</reference>
<feature type="domain" description="Hemerythrin-like" evidence="3">
    <location>
        <begin position="149"/>
        <end position="271"/>
    </location>
</feature>
<evidence type="ECO:0000313" key="5">
    <source>
        <dbReference type="Proteomes" id="UP001501195"/>
    </source>
</evidence>
<dbReference type="SUPFAM" id="SSF50475">
    <property type="entry name" value="FMN-binding split barrel"/>
    <property type="match status" value="1"/>
</dbReference>
<dbReference type="NCBIfam" id="TIGR00026">
    <property type="entry name" value="hi_GC_TIGR00026"/>
    <property type="match status" value="1"/>
</dbReference>
<dbReference type="PANTHER" id="PTHR39428">
    <property type="entry name" value="F420H(2)-DEPENDENT QUINONE REDUCTASE RV1261C"/>
    <property type="match status" value="1"/>
</dbReference>
<sequence>MPNPSNDQIVADFRASGGRVGPPFENSRLVLVTTTGERTGNPHTVPLGYLPDGERLLVLGSAAGSDRHPQWFRNLLAEPVATVEDGVFRYEARAVVLEGAERDAAFARAVETDPGWQDHQDRTHRVIPVVALEPAGPPTPTATSWGAALVGVHGALRRELALVRSEVAASGGTLGAQLRVNCLTVCAGLHTHHTMEDAGMLPALAAQHPDLAAVVDRLRAEHAGIAVLLERLQEVTGSGGGGEDVLAQVDVLVAEVERHLDYEEAHLLPVLDGAGA</sequence>
<accession>A0ABP9HV32</accession>
<dbReference type="EMBL" id="BAABIL010000266">
    <property type="protein sequence ID" value="GAA4978845.1"/>
    <property type="molecule type" value="Genomic_DNA"/>
</dbReference>
<comment type="caution">
    <text evidence="4">The sequence shown here is derived from an EMBL/GenBank/DDBJ whole genome shotgun (WGS) entry which is preliminary data.</text>
</comment>
<gene>
    <name evidence="4" type="ORF">GCM10023225_19280</name>
</gene>
<evidence type="ECO:0000313" key="4">
    <source>
        <dbReference type="EMBL" id="GAA4978845.1"/>
    </source>
</evidence>
<dbReference type="RefSeq" id="WP_345712283.1">
    <property type="nucleotide sequence ID" value="NZ_BAABIL010000266.1"/>
</dbReference>
<comment type="catalytic activity">
    <reaction evidence="2">
        <text>oxidized coenzyme F420-(gamma-L-Glu)(n) + a quinol + H(+) = reduced coenzyme F420-(gamma-L-Glu)(n) + a quinone</text>
        <dbReference type="Rhea" id="RHEA:39663"/>
        <dbReference type="Rhea" id="RHEA-COMP:12939"/>
        <dbReference type="Rhea" id="RHEA-COMP:14378"/>
        <dbReference type="ChEBI" id="CHEBI:15378"/>
        <dbReference type="ChEBI" id="CHEBI:24646"/>
        <dbReference type="ChEBI" id="CHEBI:132124"/>
        <dbReference type="ChEBI" id="CHEBI:133980"/>
        <dbReference type="ChEBI" id="CHEBI:139511"/>
    </reaction>
</comment>
<dbReference type="InterPro" id="IPR004378">
    <property type="entry name" value="F420H2_quin_Rdtase"/>
</dbReference>
<proteinExistence type="inferred from homology"/>
<organism evidence="4 5">
    <name type="scientific">Kineococcus glutinatus</name>
    <dbReference type="NCBI Taxonomy" id="1070872"/>
    <lineage>
        <taxon>Bacteria</taxon>
        <taxon>Bacillati</taxon>
        <taxon>Actinomycetota</taxon>
        <taxon>Actinomycetes</taxon>
        <taxon>Kineosporiales</taxon>
        <taxon>Kineosporiaceae</taxon>
        <taxon>Kineococcus</taxon>
    </lineage>
</organism>
<dbReference type="Pfam" id="PF01814">
    <property type="entry name" value="Hemerythrin"/>
    <property type="match status" value="1"/>
</dbReference>